<feature type="region of interest" description="Disordered" evidence="1">
    <location>
        <begin position="181"/>
        <end position="261"/>
    </location>
</feature>
<accession>A0ABP4VR03</accession>
<gene>
    <name evidence="4" type="ORF">GCM10009681_02070</name>
</gene>
<keyword evidence="5" id="KW-1185">Reference proteome</keyword>
<name>A0ABP4VR03_9ACTN</name>
<evidence type="ECO:0000313" key="5">
    <source>
        <dbReference type="Proteomes" id="UP001500655"/>
    </source>
</evidence>
<dbReference type="RefSeq" id="WP_344075690.1">
    <property type="nucleotide sequence ID" value="NZ_BAAALS010000001.1"/>
</dbReference>
<dbReference type="EMBL" id="BAAALS010000001">
    <property type="protein sequence ID" value="GAA1735294.1"/>
    <property type="molecule type" value="Genomic_DNA"/>
</dbReference>
<evidence type="ECO:0008006" key="6">
    <source>
        <dbReference type="Google" id="ProtNLM"/>
    </source>
</evidence>
<feature type="compositionally biased region" description="Low complexity" evidence="1">
    <location>
        <begin position="236"/>
        <end position="255"/>
    </location>
</feature>
<evidence type="ECO:0000313" key="4">
    <source>
        <dbReference type="EMBL" id="GAA1735294.1"/>
    </source>
</evidence>
<keyword evidence="2" id="KW-1133">Transmembrane helix</keyword>
<evidence type="ECO:0000256" key="1">
    <source>
        <dbReference type="SAM" id="MobiDB-lite"/>
    </source>
</evidence>
<keyword evidence="2" id="KW-0472">Membrane</keyword>
<keyword evidence="2" id="KW-0812">Transmembrane</keyword>
<keyword evidence="3" id="KW-0732">Signal</keyword>
<organism evidence="4 5">
    <name type="scientific">Luedemannella helvata</name>
    <dbReference type="NCBI Taxonomy" id="349315"/>
    <lineage>
        <taxon>Bacteria</taxon>
        <taxon>Bacillati</taxon>
        <taxon>Actinomycetota</taxon>
        <taxon>Actinomycetes</taxon>
        <taxon>Micromonosporales</taxon>
        <taxon>Micromonosporaceae</taxon>
        <taxon>Luedemannella</taxon>
    </lineage>
</organism>
<dbReference type="Proteomes" id="UP001500655">
    <property type="component" value="Unassembled WGS sequence"/>
</dbReference>
<comment type="caution">
    <text evidence="4">The sequence shown here is derived from an EMBL/GenBank/DDBJ whole genome shotgun (WGS) entry which is preliminary data.</text>
</comment>
<reference evidence="5" key="1">
    <citation type="journal article" date="2019" name="Int. J. Syst. Evol. Microbiol.">
        <title>The Global Catalogue of Microorganisms (GCM) 10K type strain sequencing project: providing services to taxonomists for standard genome sequencing and annotation.</title>
        <authorList>
            <consortium name="The Broad Institute Genomics Platform"/>
            <consortium name="The Broad Institute Genome Sequencing Center for Infectious Disease"/>
            <person name="Wu L."/>
            <person name="Ma J."/>
        </authorList>
    </citation>
    <scope>NUCLEOTIDE SEQUENCE [LARGE SCALE GENOMIC DNA]</scope>
    <source>
        <strain evidence="5">JCM 13249</strain>
    </source>
</reference>
<evidence type="ECO:0000256" key="2">
    <source>
        <dbReference type="SAM" id="Phobius"/>
    </source>
</evidence>
<feature type="transmembrane region" description="Helical" evidence="2">
    <location>
        <begin position="292"/>
        <end position="313"/>
    </location>
</feature>
<feature type="chain" id="PRO_5045273904" description="DUF11 domain-containing protein" evidence="3">
    <location>
        <begin position="23"/>
        <end position="329"/>
    </location>
</feature>
<protein>
    <recommendedName>
        <fullName evidence="6">DUF11 domain-containing protein</fullName>
    </recommendedName>
</protein>
<evidence type="ECO:0000256" key="3">
    <source>
        <dbReference type="SAM" id="SignalP"/>
    </source>
</evidence>
<sequence>MASGTLAVGTLAVLTTAPTALASDHDERTWAARARTDTARHDTNRRAAPAAPTVRVTAYWADTREPRAAVVRGATTRVNFGARVGDGVERVTVVLETAGLDTRKVTVSGVDQPCEQRGTKTTCTFRPDRAGLVTAQVRLRAAAGAPVGRAGWVILTASADGRTGWLPTFGRVNVVATPVVAGTQSPAPRPTKRPLANPDPRPSIGATASPPGTDETAGDAGRSAGDDGDAGGSGGSTTAEPVPTSTAVPAPTDAPQASVTRDPEGAVVALPAGGAAAPGLAELARPRQVTNWPATFGTFGLLLVLVLTMIAVAGNRLGWFEESTAAHRA</sequence>
<proteinExistence type="predicted"/>
<feature type="signal peptide" evidence="3">
    <location>
        <begin position="1"/>
        <end position="22"/>
    </location>
</feature>